<accession>A0AAQ3WLL5</accession>
<keyword evidence="2" id="KW-1133">Transmembrane helix</keyword>
<dbReference type="Proteomes" id="UP001341281">
    <property type="component" value="Chromosome 03"/>
</dbReference>
<keyword evidence="5" id="KW-1185">Reference proteome</keyword>
<name>A0AAQ3WLL5_PASNO</name>
<protein>
    <submittedName>
        <fullName evidence="4">Uncharacterized protein</fullName>
    </submittedName>
</protein>
<gene>
    <name evidence="3" type="ORF">U9M48_015466</name>
    <name evidence="4" type="ORF">U9M48_015489</name>
</gene>
<keyword evidence="2" id="KW-0472">Membrane</keyword>
<evidence type="ECO:0000256" key="2">
    <source>
        <dbReference type="SAM" id="Phobius"/>
    </source>
</evidence>
<evidence type="ECO:0000313" key="3">
    <source>
        <dbReference type="EMBL" id="WVZ66209.1"/>
    </source>
</evidence>
<evidence type="ECO:0000313" key="4">
    <source>
        <dbReference type="EMBL" id="WVZ66237.1"/>
    </source>
</evidence>
<proteinExistence type="predicted"/>
<dbReference type="EMBL" id="CP144747">
    <property type="protein sequence ID" value="WVZ66237.1"/>
    <property type="molecule type" value="Genomic_DNA"/>
</dbReference>
<evidence type="ECO:0000313" key="5">
    <source>
        <dbReference type="Proteomes" id="UP001341281"/>
    </source>
</evidence>
<dbReference type="EMBL" id="CP144747">
    <property type="protein sequence ID" value="WVZ66209.1"/>
    <property type="molecule type" value="Genomic_DNA"/>
</dbReference>
<keyword evidence="2" id="KW-0812">Transmembrane</keyword>
<evidence type="ECO:0000256" key="1">
    <source>
        <dbReference type="SAM" id="MobiDB-lite"/>
    </source>
</evidence>
<feature type="transmembrane region" description="Helical" evidence="2">
    <location>
        <begin position="77"/>
        <end position="98"/>
    </location>
</feature>
<sequence>MALRSLVFKMKDLSRPVPDARAFATTSNRVRNPRRASWTNTAATTGDASRHPRAVNKFSRIMESVVEQEFKPPERRIVWIVRGTVVMLVSCAASSYILSSN</sequence>
<organism evidence="4 5">
    <name type="scientific">Paspalum notatum var. saurae</name>
    <dbReference type="NCBI Taxonomy" id="547442"/>
    <lineage>
        <taxon>Eukaryota</taxon>
        <taxon>Viridiplantae</taxon>
        <taxon>Streptophyta</taxon>
        <taxon>Embryophyta</taxon>
        <taxon>Tracheophyta</taxon>
        <taxon>Spermatophyta</taxon>
        <taxon>Magnoliopsida</taxon>
        <taxon>Liliopsida</taxon>
        <taxon>Poales</taxon>
        <taxon>Poaceae</taxon>
        <taxon>PACMAD clade</taxon>
        <taxon>Panicoideae</taxon>
        <taxon>Andropogonodae</taxon>
        <taxon>Paspaleae</taxon>
        <taxon>Paspalinae</taxon>
        <taxon>Paspalum</taxon>
    </lineage>
</organism>
<feature type="region of interest" description="Disordered" evidence="1">
    <location>
        <begin position="30"/>
        <end position="50"/>
    </location>
</feature>
<reference evidence="4 5" key="1">
    <citation type="submission" date="2024-02" db="EMBL/GenBank/DDBJ databases">
        <title>High-quality chromosome-scale genome assembly of Pensacola bahiagrass (Paspalum notatum Flugge var. saurae).</title>
        <authorList>
            <person name="Vega J.M."/>
            <person name="Podio M."/>
            <person name="Orjuela J."/>
            <person name="Siena L.A."/>
            <person name="Pessino S.C."/>
            <person name="Combes M.C."/>
            <person name="Mariac C."/>
            <person name="Albertini E."/>
            <person name="Pupilli F."/>
            <person name="Ortiz J.P.A."/>
            <person name="Leblanc O."/>
        </authorList>
    </citation>
    <scope>NUCLEOTIDE SEQUENCE [LARGE SCALE GENOMIC DNA]</scope>
    <source>
        <strain evidence="4">R1</strain>
        <tissue evidence="4">Leaf</tissue>
    </source>
</reference>
<dbReference type="AlphaFoldDB" id="A0AAQ3WLL5"/>
<feature type="compositionally biased region" description="Polar residues" evidence="1">
    <location>
        <begin position="37"/>
        <end position="47"/>
    </location>
</feature>